<evidence type="ECO:0000256" key="5">
    <source>
        <dbReference type="ARBA" id="ARBA00022989"/>
    </source>
</evidence>
<gene>
    <name evidence="8" type="ORF">SAMN06265368_1423</name>
</gene>
<keyword evidence="5 7" id="KW-1133">Transmembrane helix</keyword>
<dbReference type="OrthoDB" id="9804822at2"/>
<comment type="similarity">
    <text evidence="2">Belongs to the Rht family.</text>
</comment>
<dbReference type="RefSeq" id="WP_097152597.1">
    <property type="nucleotide sequence ID" value="NZ_OBEL01000001.1"/>
</dbReference>
<dbReference type="PIRSF" id="PIRSF006324">
    <property type="entry name" value="LeuE"/>
    <property type="match status" value="1"/>
</dbReference>
<feature type="transmembrane region" description="Helical" evidence="7">
    <location>
        <begin position="112"/>
        <end position="134"/>
    </location>
</feature>
<reference evidence="8 9" key="1">
    <citation type="submission" date="2017-09" db="EMBL/GenBank/DDBJ databases">
        <authorList>
            <person name="Ehlers B."/>
            <person name="Leendertz F.H."/>
        </authorList>
    </citation>
    <scope>NUCLEOTIDE SEQUENCE [LARGE SCALE GENOMIC DNA]</scope>
    <source>
        <strain evidence="8 9">DSM 18289</strain>
    </source>
</reference>
<evidence type="ECO:0000313" key="9">
    <source>
        <dbReference type="Proteomes" id="UP000219439"/>
    </source>
</evidence>
<feature type="transmembrane region" description="Helical" evidence="7">
    <location>
        <begin position="70"/>
        <end position="91"/>
    </location>
</feature>
<dbReference type="Proteomes" id="UP000219439">
    <property type="component" value="Unassembled WGS sequence"/>
</dbReference>
<feature type="transmembrane region" description="Helical" evidence="7">
    <location>
        <begin position="38"/>
        <end position="64"/>
    </location>
</feature>
<organism evidence="8 9">
    <name type="scientific">Cohaesibacter gelatinilyticus</name>
    <dbReference type="NCBI Taxonomy" id="372072"/>
    <lineage>
        <taxon>Bacteria</taxon>
        <taxon>Pseudomonadati</taxon>
        <taxon>Pseudomonadota</taxon>
        <taxon>Alphaproteobacteria</taxon>
        <taxon>Hyphomicrobiales</taxon>
        <taxon>Cohaesibacteraceae</taxon>
    </lineage>
</organism>
<evidence type="ECO:0000256" key="1">
    <source>
        <dbReference type="ARBA" id="ARBA00004651"/>
    </source>
</evidence>
<dbReference type="PANTHER" id="PTHR30086:SF14">
    <property type="entry name" value="HOMOSERINE_HOMOSERINE LACTONE EFFLUX PROTEIN"/>
    <property type="match status" value="1"/>
</dbReference>
<evidence type="ECO:0000313" key="8">
    <source>
        <dbReference type="EMBL" id="SNZ08039.1"/>
    </source>
</evidence>
<keyword evidence="6 7" id="KW-0472">Membrane</keyword>
<keyword evidence="4 7" id="KW-0812">Transmembrane</keyword>
<feature type="transmembrane region" description="Helical" evidence="7">
    <location>
        <begin position="154"/>
        <end position="173"/>
    </location>
</feature>
<evidence type="ECO:0000256" key="2">
    <source>
        <dbReference type="ARBA" id="ARBA00007928"/>
    </source>
</evidence>
<dbReference type="GO" id="GO:0042970">
    <property type="term" value="F:homoserine transmembrane transporter activity"/>
    <property type="evidence" value="ECO:0007669"/>
    <property type="project" value="TreeGrafter"/>
</dbReference>
<evidence type="ECO:0000256" key="6">
    <source>
        <dbReference type="ARBA" id="ARBA00023136"/>
    </source>
</evidence>
<keyword evidence="9" id="KW-1185">Reference proteome</keyword>
<evidence type="ECO:0000256" key="4">
    <source>
        <dbReference type="ARBA" id="ARBA00022692"/>
    </source>
</evidence>
<dbReference type="PANTHER" id="PTHR30086">
    <property type="entry name" value="ARGININE EXPORTER PROTEIN ARGO"/>
    <property type="match status" value="1"/>
</dbReference>
<evidence type="ECO:0000256" key="7">
    <source>
        <dbReference type="SAM" id="Phobius"/>
    </source>
</evidence>
<dbReference type="EMBL" id="OBEL01000001">
    <property type="protein sequence ID" value="SNZ08039.1"/>
    <property type="molecule type" value="Genomic_DNA"/>
</dbReference>
<evidence type="ECO:0000256" key="3">
    <source>
        <dbReference type="ARBA" id="ARBA00022475"/>
    </source>
</evidence>
<dbReference type="InterPro" id="IPR001123">
    <property type="entry name" value="LeuE-type"/>
</dbReference>
<dbReference type="Pfam" id="PF01810">
    <property type="entry name" value="LysE"/>
    <property type="match status" value="1"/>
</dbReference>
<feature type="transmembrane region" description="Helical" evidence="7">
    <location>
        <begin position="185"/>
        <end position="204"/>
    </location>
</feature>
<dbReference type="GO" id="GO:0005886">
    <property type="term" value="C:plasma membrane"/>
    <property type="evidence" value="ECO:0007669"/>
    <property type="project" value="UniProtKB-SubCell"/>
</dbReference>
<comment type="subcellular location">
    <subcellularLocation>
        <location evidence="1">Cell membrane</location>
        <topology evidence="1">Multi-pass membrane protein</topology>
    </subcellularLocation>
</comment>
<accession>A0A285NF09</accession>
<proteinExistence type="inferred from homology"/>
<protein>
    <submittedName>
        <fullName evidence="8">Threonine/homoserine/homoserine lactone efflux protein</fullName>
    </submittedName>
</protein>
<dbReference type="AlphaFoldDB" id="A0A285NF09"/>
<keyword evidence="3" id="KW-1003">Cell membrane</keyword>
<feature type="transmembrane region" description="Helical" evidence="7">
    <location>
        <begin position="6"/>
        <end position="26"/>
    </location>
</feature>
<name>A0A285NF09_9HYPH</name>
<sequence>MSLDTWLIFVALSILPAFSPGPGLLLTMSNSLRFGSRITLWSALGNTIGIAILGMAVTFGLGAIMLASGLAFTILKIVGGLYLIWLGIKTWRDRSNLVESNDDDQIPNSSKLFLTGVGIALTNPKAMAVLVAIIPPFLTGPSQLLVEGSILSCTYAATCLVSHIAVALLSGRFRLFITSPRRVKILRRSIGATFMGFGIAMAAATR</sequence>